<name>A0A395WAT7_9FIRM</name>
<accession>A0A395WAT7</accession>
<dbReference type="Proteomes" id="UP000284651">
    <property type="component" value="Unassembled WGS sequence"/>
</dbReference>
<feature type="domain" description="Calcineurin-like phosphoesterase" evidence="1">
    <location>
        <begin position="2"/>
        <end position="213"/>
    </location>
</feature>
<organism evidence="2 4">
    <name type="scientific">Holdemanella biformis</name>
    <dbReference type="NCBI Taxonomy" id="1735"/>
    <lineage>
        <taxon>Bacteria</taxon>
        <taxon>Bacillati</taxon>
        <taxon>Bacillota</taxon>
        <taxon>Erysipelotrichia</taxon>
        <taxon>Erysipelotrichales</taxon>
        <taxon>Erysipelotrichaceae</taxon>
        <taxon>Holdemanella</taxon>
    </lineage>
</organism>
<dbReference type="GO" id="GO:0016787">
    <property type="term" value="F:hydrolase activity"/>
    <property type="evidence" value="ECO:0007669"/>
    <property type="project" value="InterPro"/>
</dbReference>
<reference evidence="4 5" key="1">
    <citation type="submission" date="2018-08" db="EMBL/GenBank/DDBJ databases">
        <title>A genome reference for cultivated species of the human gut microbiota.</title>
        <authorList>
            <person name="Zou Y."/>
            <person name="Xue W."/>
            <person name="Luo G."/>
        </authorList>
    </citation>
    <scope>NUCLEOTIDE SEQUENCE [LARGE SCALE GENOMIC DNA]</scope>
    <source>
        <strain evidence="3 5">AF10-31</strain>
        <strain evidence="2 4">AF15-20</strain>
    </source>
</reference>
<evidence type="ECO:0000313" key="2">
    <source>
        <dbReference type="EMBL" id="RGU93824.1"/>
    </source>
</evidence>
<dbReference type="InterPro" id="IPR029052">
    <property type="entry name" value="Metallo-depent_PP-like"/>
</dbReference>
<dbReference type="EMBL" id="QRYQ01000002">
    <property type="protein sequence ID" value="RGU93824.1"/>
    <property type="molecule type" value="Genomic_DNA"/>
</dbReference>
<dbReference type="RefSeq" id="WP_003863860.1">
    <property type="nucleotide sequence ID" value="NZ_CABLCL010000005.1"/>
</dbReference>
<evidence type="ECO:0000313" key="5">
    <source>
        <dbReference type="Proteomes" id="UP000284651"/>
    </source>
</evidence>
<dbReference type="GeneID" id="66578629"/>
<dbReference type="InterPro" id="IPR004843">
    <property type="entry name" value="Calcineurin-like_PHP"/>
</dbReference>
<dbReference type="Proteomes" id="UP000265489">
    <property type="component" value="Unassembled WGS sequence"/>
</dbReference>
<evidence type="ECO:0000259" key="1">
    <source>
        <dbReference type="Pfam" id="PF00149"/>
    </source>
</evidence>
<evidence type="ECO:0000313" key="4">
    <source>
        <dbReference type="Proteomes" id="UP000265489"/>
    </source>
</evidence>
<dbReference type="Gene3D" id="3.60.21.10">
    <property type="match status" value="1"/>
</dbReference>
<gene>
    <name evidence="3" type="ORF">DWV56_00145</name>
    <name evidence="2" type="ORF">DWW32_02080</name>
</gene>
<evidence type="ECO:0000313" key="3">
    <source>
        <dbReference type="EMBL" id="RGW76878.1"/>
    </source>
</evidence>
<proteinExistence type="predicted"/>
<comment type="caution">
    <text evidence="2">The sequence shown here is derived from an EMBL/GenBank/DDBJ whole genome shotgun (WGS) entry which is preliminary data.</text>
</comment>
<dbReference type="AlphaFoldDB" id="A0A395WAT7"/>
<dbReference type="EMBL" id="QSAT01000001">
    <property type="protein sequence ID" value="RGW76878.1"/>
    <property type="molecule type" value="Genomic_DNA"/>
</dbReference>
<dbReference type="Pfam" id="PF00149">
    <property type="entry name" value="Metallophos"/>
    <property type="match status" value="1"/>
</dbReference>
<sequence>MIYITGDIHREQDIHKINPREFTVGDTLTENDYVIICGDFGCVWDGSTGDNFWLKWLDSLPWNTLFIDGNHENFDVLNTYPIEEYKGGKVHRIRSKVFHLMRGEVFDIDGYKFFTMGGGFSHDVCYRTEHKNWWKDEICTIEEAKHAFETLEKNEWKVDYILSHDIYSSHPLAHKYEIDMSLYGDNYYDLHDCLETIEKKTEYKMWFSGHYHDDLIHYSDSQKPCLTLFDKVMLLETINEEMKSLTKI</sequence>
<dbReference type="SUPFAM" id="SSF56300">
    <property type="entry name" value="Metallo-dependent phosphatases"/>
    <property type="match status" value="1"/>
</dbReference>
<protein>
    <recommendedName>
        <fullName evidence="1">Calcineurin-like phosphoesterase domain-containing protein</fullName>
    </recommendedName>
</protein>